<feature type="transmembrane region" description="Helical" evidence="7">
    <location>
        <begin position="60"/>
        <end position="80"/>
    </location>
</feature>
<dbReference type="InterPro" id="IPR036938">
    <property type="entry name" value="PAP2/HPO_sf"/>
</dbReference>
<keyword evidence="5 7" id="KW-1133">Transmembrane helix</keyword>
<dbReference type="AlphaFoldDB" id="A0A3N0AZ29"/>
<feature type="domain" description="Phosphatidic acid phosphatase type 2/haloperoxidase" evidence="8">
    <location>
        <begin position="61"/>
        <end position="175"/>
    </location>
</feature>
<dbReference type="PANTHER" id="PTHR14969:SF62">
    <property type="entry name" value="DECAPRENYLPHOSPHORYL-5-PHOSPHORIBOSE PHOSPHATASE RV3807C-RELATED"/>
    <property type="match status" value="1"/>
</dbReference>
<keyword evidence="2" id="KW-1003">Cell membrane</keyword>
<keyword evidence="6 7" id="KW-0472">Membrane</keyword>
<sequence>MPSMFETITHTDLDILHAIKSSLASPAMDSVMAFITTLGDMGFIWFVVALTAIMLKKHRTYGIAIIVAIALAYVIGDLGLKHLFERPRPFLADPTLATNLIELPSSFSFPSGHTSSSFAAATVLCLTPFAHRWFKPAAVAGAVAIAFSRLYLCVHYPSDVCAGAILGIVCGILAVRVVGILAARHADAKREKTLHKRG</sequence>
<evidence type="ECO:0000256" key="5">
    <source>
        <dbReference type="ARBA" id="ARBA00022989"/>
    </source>
</evidence>
<evidence type="ECO:0000256" key="1">
    <source>
        <dbReference type="ARBA" id="ARBA00004651"/>
    </source>
</evidence>
<dbReference type="SUPFAM" id="SSF48317">
    <property type="entry name" value="Acid phosphatase/Vanadium-dependent haloperoxidase"/>
    <property type="match status" value="1"/>
</dbReference>
<dbReference type="GO" id="GO:0005886">
    <property type="term" value="C:plasma membrane"/>
    <property type="evidence" value="ECO:0007669"/>
    <property type="project" value="UniProtKB-SubCell"/>
</dbReference>
<evidence type="ECO:0000256" key="6">
    <source>
        <dbReference type="ARBA" id="ARBA00023136"/>
    </source>
</evidence>
<dbReference type="EMBL" id="QIBX01000010">
    <property type="protein sequence ID" value="RNL39840.1"/>
    <property type="molecule type" value="Genomic_DNA"/>
</dbReference>
<dbReference type="Proteomes" id="UP000269591">
    <property type="component" value="Unassembled WGS sequence"/>
</dbReference>
<evidence type="ECO:0000313" key="10">
    <source>
        <dbReference type="Proteomes" id="UP000269591"/>
    </source>
</evidence>
<feature type="transmembrane region" description="Helical" evidence="7">
    <location>
        <begin position="163"/>
        <end position="183"/>
    </location>
</feature>
<accession>A0A3N0AZ29</accession>
<reference evidence="10" key="1">
    <citation type="submission" date="2018-05" db="EMBL/GenBank/DDBJ databases">
        <title>Genome Sequencing of selected type strains of the family Eggerthellaceae.</title>
        <authorList>
            <person name="Danylec N."/>
            <person name="Stoll D.A."/>
            <person name="Doetsch A."/>
            <person name="Huch M."/>
        </authorList>
    </citation>
    <scope>NUCLEOTIDE SEQUENCE [LARGE SCALE GENOMIC DNA]</scope>
    <source>
        <strain evidence="10">DSM 24851</strain>
    </source>
</reference>
<evidence type="ECO:0000256" key="2">
    <source>
        <dbReference type="ARBA" id="ARBA00022475"/>
    </source>
</evidence>
<feature type="transmembrane region" description="Helical" evidence="7">
    <location>
        <begin position="31"/>
        <end position="53"/>
    </location>
</feature>
<evidence type="ECO:0000256" key="7">
    <source>
        <dbReference type="SAM" id="Phobius"/>
    </source>
</evidence>
<keyword evidence="10" id="KW-1185">Reference proteome</keyword>
<evidence type="ECO:0000256" key="4">
    <source>
        <dbReference type="ARBA" id="ARBA00022801"/>
    </source>
</evidence>
<dbReference type="Gene3D" id="1.20.144.10">
    <property type="entry name" value="Phosphatidic acid phosphatase type 2/haloperoxidase"/>
    <property type="match status" value="2"/>
</dbReference>
<organism evidence="9 10">
    <name type="scientific">Slackia equolifaciens</name>
    <dbReference type="NCBI Taxonomy" id="498718"/>
    <lineage>
        <taxon>Bacteria</taxon>
        <taxon>Bacillati</taxon>
        <taxon>Actinomycetota</taxon>
        <taxon>Coriobacteriia</taxon>
        <taxon>Eggerthellales</taxon>
        <taxon>Eggerthellaceae</taxon>
        <taxon>Slackia</taxon>
    </lineage>
</organism>
<dbReference type="PANTHER" id="PTHR14969">
    <property type="entry name" value="SPHINGOSINE-1-PHOSPHATE PHOSPHOHYDROLASE"/>
    <property type="match status" value="1"/>
</dbReference>
<keyword evidence="4" id="KW-0378">Hydrolase</keyword>
<protein>
    <submittedName>
        <fullName evidence="9">Phosphatase PAP2 family protein</fullName>
    </submittedName>
</protein>
<name>A0A3N0AZ29_9ACTN</name>
<evidence type="ECO:0000313" key="9">
    <source>
        <dbReference type="EMBL" id="RNL39840.1"/>
    </source>
</evidence>
<dbReference type="GO" id="GO:0016787">
    <property type="term" value="F:hydrolase activity"/>
    <property type="evidence" value="ECO:0007669"/>
    <property type="project" value="UniProtKB-KW"/>
</dbReference>
<evidence type="ECO:0000256" key="3">
    <source>
        <dbReference type="ARBA" id="ARBA00022692"/>
    </source>
</evidence>
<keyword evidence="3 7" id="KW-0812">Transmembrane</keyword>
<comment type="subcellular location">
    <subcellularLocation>
        <location evidence="1">Cell membrane</location>
        <topology evidence="1">Multi-pass membrane protein</topology>
    </subcellularLocation>
</comment>
<gene>
    <name evidence="9" type="ORF">DMP06_06740</name>
</gene>
<dbReference type="Pfam" id="PF01569">
    <property type="entry name" value="PAP2"/>
    <property type="match status" value="1"/>
</dbReference>
<proteinExistence type="predicted"/>
<dbReference type="InterPro" id="IPR000326">
    <property type="entry name" value="PAP2/HPO"/>
</dbReference>
<comment type="caution">
    <text evidence="9">The sequence shown here is derived from an EMBL/GenBank/DDBJ whole genome shotgun (WGS) entry which is preliminary data.</text>
</comment>
<dbReference type="SMART" id="SM00014">
    <property type="entry name" value="acidPPc"/>
    <property type="match status" value="1"/>
</dbReference>
<evidence type="ECO:0000259" key="8">
    <source>
        <dbReference type="SMART" id="SM00014"/>
    </source>
</evidence>